<dbReference type="RefSeq" id="WP_244678159.1">
    <property type="nucleotide sequence ID" value="NZ_CP095046.1"/>
</dbReference>
<evidence type="ECO:0000256" key="1">
    <source>
        <dbReference type="SAM" id="SignalP"/>
    </source>
</evidence>
<dbReference type="EMBL" id="CP095046">
    <property type="protein sequence ID" value="UOQ74823.1"/>
    <property type="molecule type" value="Genomic_DNA"/>
</dbReference>
<keyword evidence="3" id="KW-1185">Reference proteome</keyword>
<evidence type="ECO:0000313" key="2">
    <source>
        <dbReference type="EMBL" id="UOQ74823.1"/>
    </source>
</evidence>
<name>A0A8T9QJ66_9BACT</name>
<keyword evidence="1" id="KW-0732">Signal</keyword>
<accession>A0A8T9QJ66</accession>
<feature type="chain" id="PRO_5035812342" description="Alpha/beta hydrolase" evidence="1">
    <location>
        <begin position="23"/>
        <end position="133"/>
    </location>
</feature>
<dbReference type="Proteomes" id="UP000831796">
    <property type="component" value="Chromosome"/>
</dbReference>
<protein>
    <recommendedName>
        <fullName evidence="4">Alpha/beta hydrolase</fullName>
    </recommendedName>
</protein>
<reference evidence="2" key="1">
    <citation type="submission" date="2022-04" db="EMBL/GenBank/DDBJ databases">
        <title>Hymenobacter sp. isolated from the air.</title>
        <authorList>
            <person name="Won M."/>
            <person name="Lee C.-M."/>
            <person name="Woen H.-Y."/>
            <person name="Kwon S.-W."/>
        </authorList>
    </citation>
    <scope>NUCLEOTIDE SEQUENCE</scope>
    <source>
        <strain evidence="2">5116S-3</strain>
    </source>
</reference>
<evidence type="ECO:0008006" key="4">
    <source>
        <dbReference type="Google" id="ProtNLM"/>
    </source>
</evidence>
<dbReference type="AlphaFoldDB" id="A0A8T9QJ66"/>
<sequence length="133" mass="13720">MNVSATLRPILAALLLAAAPLAATQAAPAPSFADNAAAHPSFTVKVVGKGQPMLLIPGLTCPGVVWDATVAHYQKQYQCHIVSLAGFGASRLPLIPPTFCRACATSCWATSKPTSSTSPSLWATAWAASWVCG</sequence>
<organism evidence="2 3">
    <name type="scientific">Hymenobacter cellulosilyticus</name>
    <dbReference type="NCBI Taxonomy" id="2932248"/>
    <lineage>
        <taxon>Bacteria</taxon>
        <taxon>Pseudomonadati</taxon>
        <taxon>Bacteroidota</taxon>
        <taxon>Cytophagia</taxon>
        <taxon>Cytophagales</taxon>
        <taxon>Hymenobacteraceae</taxon>
        <taxon>Hymenobacter</taxon>
    </lineage>
</organism>
<dbReference type="InterPro" id="IPR029058">
    <property type="entry name" value="AB_hydrolase_fold"/>
</dbReference>
<gene>
    <name evidence="2" type="ORF">MUN79_13695</name>
</gene>
<dbReference type="Gene3D" id="3.40.50.1820">
    <property type="entry name" value="alpha/beta hydrolase"/>
    <property type="match status" value="1"/>
</dbReference>
<proteinExistence type="predicted"/>
<dbReference type="KEGG" id="hcu:MUN79_13695"/>
<evidence type="ECO:0000313" key="3">
    <source>
        <dbReference type="Proteomes" id="UP000831796"/>
    </source>
</evidence>
<feature type="signal peptide" evidence="1">
    <location>
        <begin position="1"/>
        <end position="22"/>
    </location>
</feature>
<dbReference type="SUPFAM" id="SSF53474">
    <property type="entry name" value="alpha/beta-Hydrolases"/>
    <property type="match status" value="1"/>
</dbReference>